<dbReference type="SUPFAM" id="SSF55729">
    <property type="entry name" value="Acyl-CoA N-acyltransferases (Nat)"/>
    <property type="match status" value="1"/>
</dbReference>
<dbReference type="OrthoDB" id="529907at2"/>
<keyword evidence="2 4" id="KW-0012">Acyltransferase</keyword>
<dbReference type="InterPro" id="IPR050832">
    <property type="entry name" value="Bact_Acetyltransf"/>
</dbReference>
<dbReference type="Proteomes" id="UP000276888">
    <property type="component" value="Chromosome"/>
</dbReference>
<dbReference type="InterPro" id="IPR006464">
    <property type="entry name" value="AcTrfase_RimI/Ard1"/>
</dbReference>
<dbReference type="PROSITE" id="PS51186">
    <property type="entry name" value="GNAT"/>
    <property type="match status" value="1"/>
</dbReference>
<dbReference type="RefSeq" id="WP_127094689.1">
    <property type="nucleotide sequence ID" value="NZ_CP031423.1"/>
</dbReference>
<dbReference type="EMBL" id="CP031423">
    <property type="protein sequence ID" value="AZS35928.1"/>
    <property type="molecule type" value="Genomic_DNA"/>
</dbReference>
<evidence type="ECO:0000313" key="5">
    <source>
        <dbReference type="Proteomes" id="UP000276888"/>
    </source>
</evidence>
<dbReference type="GO" id="GO:0004596">
    <property type="term" value="F:protein-N-terminal amino-acid acetyltransferase activity"/>
    <property type="evidence" value="ECO:0007669"/>
    <property type="project" value="UniProtKB-EC"/>
</dbReference>
<evidence type="ECO:0000256" key="1">
    <source>
        <dbReference type="ARBA" id="ARBA00022679"/>
    </source>
</evidence>
<evidence type="ECO:0000256" key="2">
    <source>
        <dbReference type="ARBA" id="ARBA00023315"/>
    </source>
</evidence>
<dbReference type="NCBIfam" id="TIGR01575">
    <property type="entry name" value="rimI"/>
    <property type="match status" value="1"/>
</dbReference>
<dbReference type="EC" id="2.3.1.255" evidence="4"/>
<proteinExistence type="predicted"/>
<reference evidence="4 5" key="1">
    <citation type="submission" date="2018-08" db="EMBL/GenBank/DDBJ databases">
        <title>Microbacterium lemovicicum sp. nov., a bacterium isolated from a natural uranium-rich soil.</title>
        <authorList>
            <person name="ORTET P."/>
        </authorList>
    </citation>
    <scope>NUCLEOTIDE SEQUENCE [LARGE SCALE GENOMIC DNA]</scope>
    <source>
        <strain evidence="4 5">Viu22</strain>
    </source>
</reference>
<dbReference type="PANTHER" id="PTHR43877">
    <property type="entry name" value="AMINOALKYLPHOSPHONATE N-ACETYLTRANSFERASE-RELATED-RELATED"/>
    <property type="match status" value="1"/>
</dbReference>
<dbReference type="CDD" id="cd04301">
    <property type="entry name" value="NAT_SF"/>
    <property type="match status" value="1"/>
</dbReference>
<gene>
    <name evidence="4" type="primary">rimI</name>
    <name evidence="4" type="ORF">CVS47_00526</name>
</gene>
<keyword evidence="1 4" id="KW-0808">Transferase</keyword>
<dbReference type="AlphaFoldDB" id="A0A3Q9IY89"/>
<feature type="domain" description="N-acetyltransferase" evidence="3">
    <location>
        <begin position="1"/>
        <end position="149"/>
    </location>
</feature>
<dbReference type="Gene3D" id="3.40.630.30">
    <property type="match status" value="1"/>
</dbReference>
<dbReference type="InterPro" id="IPR000182">
    <property type="entry name" value="GNAT_dom"/>
</dbReference>
<dbReference type="KEGG" id="mlv:CVS47_00526"/>
<dbReference type="InterPro" id="IPR016181">
    <property type="entry name" value="Acyl_CoA_acyltransferase"/>
</dbReference>
<name>A0A3Q9IY89_9MICO</name>
<sequence length="169" mass="18175">MSLREATVADLDGIMAIERMSFLGDAWSTAVMEADIASPHTWYVVWEEGAGIRGYAGLRAPAGSADADVQTIALAADARGRGQGRALLRALLSEATRRGAREVFLDVRDDNTAAQSLYVSEGFVPIGRRPNYYPADGGVDAIVMKLELRGWVAHHARTDAAAPGQEWCT</sequence>
<keyword evidence="5" id="KW-1185">Reference proteome</keyword>
<evidence type="ECO:0000313" key="4">
    <source>
        <dbReference type="EMBL" id="AZS35928.1"/>
    </source>
</evidence>
<organism evidence="4 5">
    <name type="scientific">Microbacterium lemovicicum</name>
    <dbReference type="NCBI Taxonomy" id="1072463"/>
    <lineage>
        <taxon>Bacteria</taxon>
        <taxon>Bacillati</taxon>
        <taxon>Actinomycetota</taxon>
        <taxon>Actinomycetes</taxon>
        <taxon>Micrococcales</taxon>
        <taxon>Microbacteriaceae</taxon>
        <taxon>Microbacterium</taxon>
    </lineage>
</organism>
<accession>A0A3Q9IY89</accession>
<dbReference type="Pfam" id="PF00583">
    <property type="entry name" value="Acetyltransf_1"/>
    <property type="match status" value="1"/>
</dbReference>
<evidence type="ECO:0000259" key="3">
    <source>
        <dbReference type="PROSITE" id="PS51186"/>
    </source>
</evidence>
<protein>
    <submittedName>
        <fullName evidence="4">N-alpha-acetyltransferase RimI</fullName>
        <ecNumber evidence="4">2.3.1.255</ecNumber>
    </submittedName>
</protein>